<gene>
    <name evidence="1" type="ORF">SAMN05444920_15614</name>
</gene>
<dbReference type="EMBL" id="FNVT01000056">
    <property type="protein sequence ID" value="SEH04080.1"/>
    <property type="molecule type" value="Genomic_DNA"/>
</dbReference>
<sequence length="124" mass="14397">MSRERPNLHPAQRTGRWERLKIKLERYAPFVLAWARLRHRLGKRENQAAYQEFLATRRVDADRTSEAIATWLATGPWRDATAAYSTLEQTLQMMGSGRDLTPPTQDRRWRHSIVAGLPLCAKLK</sequence>
<proteinExistence type="predicted"/>
<keyword evidence="2" id="KW-1185">Reference proteome</keyword>
<reference evidence="1 2" key="1">
    <citation type="submission" date="2016-10" db="EMBL/GenBank/DDBJ databases">
        <authorList>
            <person name="de Groot N.N."/>
        </authorList>
    </citation>
    <scope>NUCLEOTIDE SEQUENCE [LARGE SCALE GENOMIC DNA]</scope>
    <source>
        <strain evidence="1 2">CGMCC 4.7037</strain>
    </source>
</reference>
<evidence type="ECO:0000313" key="1">
    <source>
        <dbReference type="EMBL" id="SEH04080.1"/>
    </source>
</evidence>
<dbReference type="AlphaFoldDB" id="A0A1H6F1S9"/>
<organism evidence="1 2">
    <name type="scientific">Nonomuraea solani</name>
    <dbReference type="NCBI Taxonomy" id="1144553"/>
    <lineage>
        <taxon>Bacteria</taxon>
        <taxon>Bacillati</taxon>
        <taxon>Actinomycetota</taxon>
        <taxon>Actinomycetes</taxon>
        <taxon>Streptosporangiales</taxon>
        <taxon>Streptosporangiaceae</taxon>
        <taxon>Nonomuraea</taxon>
    </lineage>
</organism>
<evidence type="ECO:0000313" key="2">
    <source>
        <dbReference type="Proteomes" id="UP000236732"/>
    </source>
</evidence>
<dbReference type="Proteomes" id="UP000236732">
    <property type="component" value="Unassembled WGS sequence"/>
</dbReference>
<protein>
    <submittedName>
        <fullName evidence="1">Uncharacterized protein</fullName>
    </submittedName>
</protein>
<name>A0A1H6F1S9_9ACTN</name>
<accession>A0A1H6F1S9</accession>